<dbReference type="OrthoDB" id="5659946at2"/>
<dbReference type="Proteomes" id="UP000198611">
    <property type="component" value="Unassembled WGS sequence"/>
</dbReference>
<feature type="transmembrane region" description="Helical" evidence="1">
    <location>
        <begin position="53"/>
        <end position="86"/>
    </location>
</feature>
<evidence type="ECO:0000313" key="3">
    <source>
        <dbReference type="Proteomes" id="UP000198611"/>
    </source>
</evidence>
<keyword evidence="1" id="KW-0472">Membrane</keyword>
<sequence>MKALAAYITRGHLSAALVAVAAAAAALFFAPLGYVSGAAVALMTLVAGPTSGLVVVAIAAGVTMLVGLAAVGEIAIGVGFAVAIWLPAWLVASVLRQTVSLPMAVMTAAGLGVLLILGIHAFVADPAALWEGQLQQVFSALEQQGGGLDPSAEEAMRALAGVMTGALGAGVALSLALTLFLARWLQAMLQKPGGFRAEFHSLRLDDRLAWVALAIAVGGAVAPGGAGVVAGHLTLVLVVLYLLQGIAVVHGTAGARGLGWQWLALLYALLLLVPYTIPVVAALGFLDTWLDVRRRLAPSGDGPQDG</sequence>
<proteinExistence type="predicted"/>
<organism evidence="2 3">
    <name type="scientific">Thiohalospira halophila DSM 15071</name>
    <dbReference type="NCBI Taxonomy" id="1123397"/>
    <lineage>
        <taxon>Bacteria</taxon>
        <taxon>Pseudomonadati</taxon>
        <taxon>Pseudomonadota</taxon>
        <taxon>Gammaproteobacteria</taxon>
        <taxon>Thiohalospirales</taxon>
        <taxon>Thiohalospiraceae</taxon>
        <taxon>Thiohalospira</taxon>
    </lineage>
</organism>
<gene>
    <name evidence="2" type="ORF">SAMN05660831_02139</name>
</gene>
<feature type="transmembrane region" description="Helical" evidence="1">
    <location>
        <begin position="262"/>
        <end position="286"/>
    </location>
</feature>
<dbReference type="EMBL" id="FOMJ01000007">
    <property type="protein sequence ID" value="SFD69562.1"/>
    <property type="molecule type" value="Genomic_DNA"/>
</dbReference>
<dbReference type="AlphaFoldDB" id="A0A1I1UFE2"/>
<feature type="transmembrane region" description="Helical" evidence="1">
    <location>
        <begin position="209"/>
        <end position="242"/>
    </location>
</feature>
<feature type="transmembrane region" description="Helical" evidence="1">
    <location>
        <begin position="158"/>
        <end position="182"/>
    </location>
</feature>
<name>A0A1I1UFE2_9GAMM</name>
<reference evidence="2 3" key="1">
    <citation type="submission" date="2016-10" db="EMBL/GenBank/DDBJ databases">
        <authorList>
            <person name="de Groot N.N."/>
        </authorList>
    </citation>
    <scope>NUCLEOTIDE SEQUENCE [LARGE SCALE GENOMIC DNA]</scope>
    <source>
        <strain evidence="2 3">HL3</strain>
    </source>
</reference>
<dbReference type="STRING" id="1123397.SAMN05660831_02139"/>
<feature type="transmembrane region" description="Helical" evidence="1">
    <location>
        <begin position="98"/>
        <end position="123"/>
    </location>
</feature>
<accession>A0A1I1UFE2</accession>
<evidence type="ECO:0000313" key="2">
    <source>
        <dbReference type="EMBL" id="SFD69562.1"/>
    </source>
</evidence>
<dbReference type="InterPro" id="IPR018710">
    <property type="entry name" value="DUF2232"/>
</dbReference>
<dbReference type="RefSeq" id="WP_093428769.1">
    <property type="nucleotide sequence ID" value="NZ_FOMJ01000007.1"/>
</dbReference>
<keyword evidence="1" id="KW-1133">Transmembrane helix</keyword>
<protein>
    <submittedName>
        <fullName evidence="2">Predicted membrane protein</fullName>
    </submittedName>
</protein>
<dbReference type="Pfam" id="PF09991">
    <property type="entry name" value="DUF2232"/>
    <property type="match status" value="1"/>
</dbReference>
<evidence type="ECO:0000256" key="1">
    <source>
        <dbReference type="SAM" id="Phobius"/>
    </source>
</evidence>
<keyword evidence="3" id="KW-1185">Reference proteome</keyword>
<keyword evidence="1" id="KW-0812">Transmembrane</keyword>